<dbReference type="EMBL" id="JBBJCI010000321">
    <property type="protein sequence ID" value="KAK7234511.1"/>
    <property type="molecule type" value="Genomic_DNA"/>
</dbReference>
<dbReference type="PANTHER" id="PTHR43735">
    <property type="entry name" value="APOPTOSIS-INDUCING FACTOR 1"/>
    <property type="match status" value="1"/>
</dbReference>
<sequence length="169" mass="17617">MDFGFFCREVQGQCIVVGGGYAGLTVARDLSAAGVTVTLVDNKDYWDYCIAAPRLRRAPGRAADYTPPYAKICEHLGVCFVKGKVAAVRDGGVTLEGGVSLEAQAVAVAVGKGYGSAWKGDEETAEARAAAYASVAGEIERAASVVVAGAGLVGCEVAGEIRRNSRRRR</sequence>
<proteinExistence type="inferred from homology"/>
<dbReference type="SUPFAM" id="SSF51905">
    <property type="entry name" value="FAD/NAD(P)-binding domain"/>
    <property type="match status" value="1"/>
</dbReference>
<dbReference type="Pfam" id="PF07992">
    <property type="entry name" value="Pyr_redox_2"/>
    <property type="match status" value="1"/>
</dbReference>
<reference evidence="6 7" key="1">
    <citation type="submission" date="2024-03" db="EMBL/GenBank/DDBJ databases">
        <title>Aureococcus anophagefferens CCMP1851 and Kratosvirus quantuckense: Draft genome of a second virus-susceptible host strain in the model system.</title>
        <authorList>
            <person name="Chase E."/>
            <person name="Truchon A.R."/>
            <person name="Schepens W."/>
            <person name="Wilhelm S.W."/>
        </authorList>
    </citation>
    <scope>NUCLEOTIDE SEQUENCE [LARGE SCALE GENOMIC DNA]</scope>
    <source>
        <strain evidence="6 7">CCMP1851</strain>
    </source>
</reference>
<keyword evidence="2" id="KW-0285">Flavoprotein</keyword>
<feature type="domain" description="FAD/NAD(P)-binding" evidence="5">
    <location>
        <begin position="13"/>
        <end position="163"/>
    </location>
</feature>
<dbReference type="PRINTS" id="PR00368">
    <property type="entry name" value="FADPNR"/>
</dbReference>
<accession>A0ABR1FNV2</accession>
<dbReference type="PANTHER" id="PTHR43735:SF3">
    <property type="entry name" value="FERROPTOSIS SUPPRESSOR PROTEIN 1"/>
    <property type="match status" value="1"/>
</dbReference>
<protein>
    <submittedName>
        <fullName evidence="6">Pyridine nucleotide-disulfide oxidoreductase</fullName>
    </submittedName>
</protein>
<keyword evidence="4" id="KW-0560">Oxidoreductase</keyword>
<name>A0ABR1FNV2_AURAN</name>
<dbReference type="Gene3D" id="3.50.50.100">
    <property type="match status" value="1"/>
</dbReference>
<organism evidence="6 7">
    <name type="scientific">Aureococcus anophagefferens</name>
    <name type="common">Harmful bloom alga</name>
    <dbReference type="NCBI Taxonomy" id="44056"/>
    <lineage>
        <taxon>Eukaryota</taxon>
        <taxon>Sar</taxon>
        <taxon>Stramenopiles</taxon>
        <taxon>Ochrophyta</taxon>
        <taxon>Pelagophyceae</taxon>
        <taxon>Pelagomonadales</taxon>
        <taxon>Pelagomonadaceae</taxon>
        <taxon>Aureococcus</taxon>
    </lineage>
</organism>
<gene>
    <name evidence="6" type="ORF">SO694_0019406</name>
</gene>
<evidence type="ECO:0000313" key="6">
    <source>
        <dbReference type="EMBL" id="KAK7234511.1"/>
    </source>
</evidence>
<evidence type="ECO:0000256" key="3">
    <source>
        <dbReference type="ARBA" id="ARBA00022827"/>
    </source>
</evidence>
<dbReference type="InterPro" id="IPR023753">
    <property type="entry name" value="FAD/NAD-binding_dom"/>
</dbReference>
<evidence type="ECO:0000313" key="7">
    <source>
        <dbReference type="Proteomes" id="UP001363151"/>
    </source>
</evidence>
<evidence type="ECO:0000259" key="5">
    <source>
        <dbReference type="Pfam" id="PF07992"/>
    </source>
</evidence>
<comment type="similarity">
    <text evidence="1">Belongs to the FAD-dependent oxidoreductase family.</text>
</comment>
<dbReference type="Proteomes" id="UP001363151">
    <property type="component" value="Unassembled WGS sequence"/>
</dbReference>
<comment type="caution">
    <text evidence="6">The sequence shown here is derived from an EMBL/GenBank/DDBJ whole genome shotgun (WGS) entry which is preliminary data.</text>
</comment>
<evidence type="ECO:0000256" key="4">
    <source>
        <dbReference type="ARBA" id="ARBA00023002"/>
    </source>
</evidence>
<dbReference type="InterPro" id="IPR036188">
    <property type="entry name" value="FAD/NAD-bd_sf"/>
</dbReference>
<evidence type="ECO:0000256" key="2">
    <source>
        <dbReference type="ARBA" id="ARBA00022630"/>
    </source>
</evidence>
<keyword evidence="3" id="KW-0274">FAD</keyword>
<evidence type="ECO:0000256" key="1">
    <source>
        <dbReference type="ARBA" id="ARBA00006442"/>
    </source>
</evidence>
<keyword evidence="7" id="KW-1185">Reference proteome</keyword>